<dbReference type="EMBL" id="AP014548">
    <property type="protein sequence ID" value="BAO55074.1"/>
    <property type="molecule type" value="Genomic_DNA"/>
</dbReference>
<reference evidence="1 2" key="1">
    <citation type="journal article" date="2014" name="Proc. Natl. Acad. Sci. U.S.A.">
        <title>Functional characterization of flavobacteria rhodopsins reveals a unique class of light-driven chloride pump in bacteria.</title>
        <authorList>
            <person name="Yoshizawa S."/>
            <person name="Kumagai Y."/>
            <person name="Kim H."/>
            <person name="Ogura Y."/>
            <person name="Hayashi T."/>
            <person name="Iwasaki W."/>
            <person name="DeLong E.F."/>
            <person name="Kogure K."/>
        </authorList>
    </citation>
    <scope>NUCLEOTIDE SEQUENCE [LARGE SCALE GENOMIC DNA]</scope>
    <source>
        <strain evidence="1 2">S1-08</strain>
    </source>
</reference>
<dbReference type="Proteomes" id="UP000031760">
    <property type="component" value="Chromosome"/>
</dbReference>
<dbReference type="Pfam" id="PF09365">
    <property type="entry name" value="DUF2461"/>
    <property type="match status" value="1"/>
</dbReference>
<dbReference type="OrthoDB" id="9794241at2"/>
<dbReference type="InterPro" id="IPR015996">
    <property type="entry name" value="UCP028451"/>
</dbReference>
<dbReference type="PANTHER" id="PTHR36452:SF1">
    <property type="entry name" value="DUF2461 DOMAIN-CONTAINING PROTEIN"/>
    <property type="match status" value="1"/>
</dbReference>
<dbReference type="AlphaFoldDB" id="W8VPI9"/>
<evidence type="ECO:0000313" key="2">
    <source>
        <dbReference type="Proteomes" id="UP000031760"/>
    </source>
</evidence>
<dbReference type="NCBIfam" id="TIGR02453">
    <property type="entry name" value="TIGR02453 family protein"/>
    <property type="match status" value="1"/>
</dbReference>
<dbReference type="RefSeq" id="WP_041495743.1">
    <property type="nucleotide sequence ID" value="NZ_AP014548.1"/>
</dbReference>
<dbReference type="HOGENOM" id="CLU_036742_2_0_10"/>
<accession>W8VPI9</accession>
<dbReference type="KEGG" id="nmf:NMS_1065"/>
<dbReference type="PANTHER" id="PTHR36452">
    <property type="entry name" value="CHROMOSOME 12, WHOLE GENOME SHOTGUN SEQUENCE"/>
    <property type="match status" value="1"/>
</dbReference>
<protein>
    <recommendedName>
        <fullName evidence="3">TIGR02453 family protein</fullName>
    </recommendedName>
</protein>
<proteinExistence type="predicted"/>
<dbReference type="InterPro" id="IPR012808">
    <property type="entry name" value="CHP02453"/>
</dbReference>
<name>W8VPI9_9FLAO</name>
<keyword evidence="2" id="KW-1185">Reference proteome</keyword>
<organism evidence="1 2">
    <name type="scientific">Nonlabens marinus S1-08</name>
    <dbReference type="NCBI Taxonomy" id="1454201"/>
    <lineage>
        <taxon>Bacteria</taxon>
        <taxon>Pseudomonadati</taxon>
        <taxon>Bacteroidota</taxon>
        <taxon>Flavobacteriia</taxon>
        <taxon>Flavobacteriales</taxon>
        <taxon>Flavobacteriaceae</taxon>
        <taxon>Nonlabens</taxon>
    </lineage>
</organism>
<evidence type="ECO:0008006" key="3">
    <source>
        <dbReference type="Google" id="ProtNLM"/>
    </source>
</evidence>
<sequence>MSFHKMFSFLRALQKNNNKDWMDEHRDEYHEVRDWYISWLNELDGKLGKVDPDYHSTTGKRAINRINNNLMFHPEKPVYKDHFGAGMDISDNGKQGDFYIHLGTNGSFIAGGFYKPKKQILDSIRDAIDYNGKELKKILNKSSFKNTFGELIDDGDSLKTSPKGYSTDHEHIDLLRRKTFAVQHDVTQKEVMQEDFQAKCVEIYKEMLPFRKYLNKAVTV</sequence>
<evidence type="ECO:0000313" key="1">
    <source>
        <dbReference type="EMBL" id="BAO55074.1"/>
    </source>
</evidence>
<dbReference type="PIRSF" id="PIRSF028451">
    <property type="entry name" value="UCP028451"/>
    <property type="match status" value="1"/>
</dbReference>
<gene>
    <name evidence="1" type="ORF">NMS_1065</name>
</gene>